<dbReference type="Proteomes" id="UP000095287">
    <property type="component" value="Unplaced"/>
</dbReference>
<keyword evidence="2" id="KW-1185">Reference proteome</keyword>
<dbReference type="WBParaSite" id="L893_g30184.t1">
    <property type="protein sequence ID" value="L893_g30184.t1"/>
    <property type="gene ID" value="L893_g30184"/>
</dbReference>
<keyword evidence="1" id="KW-0175">Coiled coil</keyword>
<evidence type="ECO:0000313" key="3">
    <source>
        <dbReference type="WBParaSite" id="L893_g30184.t1"/>
    </source>
</evidence>
<reference evidence="3" key="1">
    <citation type="submission" date="2016-11" db="UniProtKB">
        <authorList>
            <consortium name="WormBaseParasite"/>
        </authorList>
    </citation>
    <scope>IDENTIFICATION</scope>
</reference>
<name>A0A1I7ZW59_9BILA</name>
<evidence type="ECO:0000256" key="1">
    <source>
        <dbReference type="SAM" id="Coils"/>
    </source>
</evidence>
<protein>
    <submittedName>
        <fullName evidence="3">Transposase</fullName>
    </submittedName>
</protein>
<dbReference type="AlphaFoldDB" id="A0A1I7ZW59"/>
<evidence type="ECO:0000313" key="2">
    <source>
        <dbReference type="Proteomes" id="UP000095287"/>
    </source>
</evidence>
<feature type="coiled-coil region" evidence="1">
    <location>
        <begin position="23"/>
        <end position="57"/>
    </location>
</feature>
<accession>A0A1I7ZW59</accession>
<sequence length="101" mass="11652">MSFSSSYKVVACANAQKPTMDAKKEQKEAIKALIDENRQLRKELERLKEIQKRMDLRKEAIVCHLLQRAKEHHGPDAVKWTSIVTGIGAQTLSEYEKKSRR</sequence>
<organism evidence="2 3">
    <name type="scientific">Steinernema glaseri</name>
    <dbReference type="NCBI Taxonomy" id="37863"/>
    <lineage>
        <taxon>Eukaryota</taxon>
        <taxon>Metazoa</taxon>
        <taxon>Ecdysozoa</taxon>
        <taxon>Nematoda</taxon>
        <taxon>Chromadorea</taxon>
        <taxon>Rhabditida</taxon>
        <taxon>Tylenchina</taxon>
        <taxon>Panagrolaimomorpha</taxon>
        <taxon>Strongyloidoidea</taxon>
        <taxon>Steinernematidae</taxon>
        <taxon>Steinernema</taxon>
    </lineage>
</organism>
<proteinExistence type="predicted"/>